<feature type="compositionally biased region" description="Polar residues" evidence="1">
    <location>
        <begin position="81"/>
        <end position="90"/>
    </location>
</feature>
<sequence length="167" mass="18788">MPELRLEPSPDGESPLLLNVKDDVQPPPAAAVRQHDEEQVAADDYVPEEEEVDEEEKEEEEEVDEEEEKEEEEEEVAGSSDGESVITTSDSLDDDDDDDDEYVDEINVFDPVREELDFADGTDIIFKSDVDSFLVASTTLEPFICIDDRHASGIDRALSKRQIVEIL</sequence>
<organism evidence="2 3">
    <name type="scientific">Lasius platythorax</name>
    <dbReference type="NCBI Taxonomy" id="488582"/>
    <lineage>
        <taxon>Eukaryota</taxon>
        <taxon>Metazoa</taxon>
        <taxon>Ecdysozoa</taxon>
        <taxon>Arthropoda</taxon>
        <taxon>Hexapoda</taxon>
        <taxon>Insecta</taxon>
        <taxon>Pterygota</taxon>
        <taxon>Neoptera</taxon>
        <taxon>Endopterygota</taxon>
        <taxon>Hymenoptera</taxon>
        <taxon>Apocrita</taxon>
        <taxon>Aculeata</taxon>
        <taxon>Formicoidea</taxon>
        <taxon>Formicidae</taxon>
        <taxon>Formicinae</taxon>
        <taxon>Lasius</taxon>
        <taxon>Lasius</taxon>
    </lineage>
</organism>
<protein>
    <submittedName>
        <fullName evidence="2">Uncharacterized protein</fullName>
    </submittedName>
</protein>
<comment type="caution">
    <text evidence="2">The sequence shown here is derived from an EMBL/GenBank/DDBJ whole genome shotgun (WGS) entry which is preliminary data.</text>
</comment>
<feature type="compositionally biased region" description="Acidic residues" evidence="1">
    <location>
        <begin position="39"/>
        <end position="76"/>
    </location>
</feature>
<keyword evidence="3" id="KW-1185">Reference proteome</keyword>
<proteinExistence type="predicted"/>
<gene>
    <name evidence="2" type="ORF">LPLAT_LOCUS7098</name>
</gene>
<evidence type="ECO:0000313" key="2">
    <source>
        <dbReference type="EMBL" id="CAL1672432.1"/>
    </source>
</evidence>
<feature type="compositionally biased region" description="Acidic residues" evidence="1">
    <location>
        <begin position="91"/>
        <end position="102"/>
    </location>
</feature>
<reference evidence="2" key="1">
    <citation type="submission" date="2024-04" db="EMBL/GenBank/DDBJ databases">
        <authorList>
            <consortium name="Molecular Ecology Group"/>
        </authorList>
    </citation>
    <scope>NUCLEOTIDE SEQUENCE</scope>
</reference>
<feature type="region of interest" description="Disordered" evidence="1">
    <location>
        <begin position="1"/>
        <end position="102"/>
    </location>
</feature>
<dbReference type="Proteomes" id="UP001497644">
    <property type="component" value="Unassembled WGS sequence"/>
</dbReference>
<dbReference type="AlphaFoldDB" id="A0AAV2MYW1"/>
<name>A0AAV2MYW1_9HYME</name>
<dbReference type="EMBL" id="CAXIPU020000567">
    <property type="protein sequence ID" value="CAL1672432.1"/>
    <property type="molecule type" value="Genomic_DNA"/>
</dbReference>
<accession>A0AAV2MYW1</accession>
<evidence type="ECO:0000313" key="3">
    <source>
        <dbReference type="Proteomes" id="UP001497644"/>
    </source>
</evidence>
<evidence type="ECO:0000256" key="1">
    <source>
        <dbReference type="SAM" id="MobiDB-lite"/>
    </source>
</evidence>